<evidence type="ECO:0000256" key="1">
    <source>
        <dbReference type="ARBA" id="ARBA00022448"/>
    </source>
</evidence>
<feature type="domain" description="4Fe-4S ferredoxin-type" evidence="9">
    <location>
        <begin position="56"/>
        <end position="86"/>
    </location>
</feature>
<dbReference type="Gene3D" id="3.30.70.20">
    <property type="match status" value="2"/>
</dbReference>
<dbReference type="PATRIC" id="fig|49338.4.peg.4928"/>
<keyword evidence="3" id="KW-0479">Metal-binding</keyword>
<sequence>MSEQKFVSEKCQGNLRVGSSRRTFLKYTGGALVALLGIGGVGKFLKREGLLRPPGGQDEADFISKCIKCDRCRSVCPTSAIGLANLSDSMLDARTPVMKFHLGYCDFCNKCVEVCPTQALKPFDIETVKIGLAEVKKDICIAWDSVGCTICQEECPYDAIILDGQRRPIVDSEKCNGCGLCVKVCPALVMRSYAGGKVRGIEVELIARRGGELFGRK</sequence>
<dbReference type="PANTHER" id="PTHR43687">
    <property type="entry name" value="ADENYLYLSULFATE REDUCTASE, BETA SUBUNIT"/>
    <property type="match status" value="1"/>
</dbReference>
<dbReference type="AlphaFoldDB" id="A0A098B9D2"/>
<dbReference type="Pfam" id="PF12838">
    <property type="entry name" value="Fer4_7"/>
    <property type="match status" value="1"/>
</dbReference>
<keyword evidence="5" id="KW-0249">Electron transport</keyword>
<dbReference type="GO" id="GO:0051539">
    <property type="term" value="F:4 iron, 4 sulfur cluster binding"/>
    <property type="evidence" value="ECO:0007669"/>
    <property type="project" value="UniProtKB-KW"/>
</dbReference>
<evidence type="ECO:0000256" key="4">
    <source>
        <dbReference type="ARBA" id="ARBA00022737"/>
    </source>
</evidence>
<keyword evidence="8" id="KW-0472">Membrane</keyword>
<reference evidence="10" key="1">
    <citation type="submission" date="2014-07" db="EMBL/GenBank/DDBJ databases">
        <authorList>
            <person name="Hornung V.Bastian."/>
        </authorList>
    </citation>
    <scope>NUCLEOTIDE SEQUENCE</scope>
    <source>
        <strain evidence="10">PCE-S</strain>
    </source>
</reference>
<dbReference type="InterPro" id="IPR019546">
    <property type="entry name" value="TAT_signal_bac_arc"/>
</dbReference>
<dbReference type="Pfam" id="PF14697">
    <property type="entry name" value="Fer4_21"/>
    <property type="match status" value="1"/>
</dbReference>
<keyword evidence="1" id="KW-0813">Transport</keyword>
<feature type="transmembrane region" description="Helical" evidence="8">
    <location>
        <begin position="24"/>
        <end position="45"/>
    </location>
</feature>
<dbReference type="EMBL" id="LK996017">
    <property type="protein sequence ID" value="CDX04466.1"/>
    <property type="molecule type" value="Genomic_DNA"/>
</dbReference>
<dbReference type="GO" id="GO:0046872">
    <property type="term" value="F:metal ion binding"/>
    <property type="evidence" value="ECO:0007669"/>
    <property type="project" value="UniProtKB-KW"/>
</dbReference>
<evidence type="ECO:0000313" key="10">
    <source>
        <dbReference type="EMBL" id="CDX04466.1"/>
    </source>
</evidence>
<dbReference type="InterPro" id="IPR017900">
    <property type="entry name" value="4Fe4S_Fe_S_CS"/>
</dbReference>
<keyword evidence="4" id="KW-0677">Repeat</keyword>
<dbReference type="PANTHER" id="PTHR43687:SF6">
    <property type="entry name" value="L-ASPARTATE SEMIALDEHYDE SULFURTRANSFERASE IRON-SULFUR SUBUNIT"/>
    <property type="match status" value="1"/>
</dbReference>
<name>A0A098B9D2_DESHA</name>
<protein>
    <submittedName>
        <fullName evidence="10">4Fe-4S binding domain-containing protein</fullName>
    </submittedName>
</protein>
<gene>
    <name evidence="10" type="ORF">DPCES_4580</name>
</gene>
<evidence type="ECO:0000256" key="7">
    <source>
        <dbReference type="ARBA" id="ARBA00023014"/>
    </source>
</evidence>
<keyword evidence="2" id="KW-0004">4Fe-4S</keyword>
<accession>A0A098B9D2</accession>
<evidence type="ECO:0000256" key="3">
    <source>
        <dbReference type="ARBA" id="ARBA00022723"/>
    </source>
</evidence>
<evidence type="ECO:0000256" key="8">
    <source>
        <dbReference type="SAM" id="Phobius"/>
    </source>
</evidence>
<feature type="domain" description="4Fe-4S ferredoxin-type" evidence="9">
    <location>
        <begin position="166"/>
        <end position="195"/>
    </location>
</feature>
<dbReference type="NCBIfam" id="TIGR01409">
    <property type="entry name" value="TAT_signal_seq"/>
    <property type="match status" value="1"/>
</dbReference>
<proteinExistence type="predicted"/>
<keyword evidence="8" id="KW-1133">Transmembrane helix</keyword>
<keyword evidence="6" id="KW-0408">Iron</keyword>
<keyword evidence="8" id="KW-0812">Transmembrane</keyword>
<keyword evidence="7" id="KW-0411">Iron-sulfur</keyword>
<evidence type="ECO:0000256" key="5">
    <source>
        <dbReference type="ARBA" id="ARBA00022982"/>
    </source>
</evidence>
<evidence type="ECO:0000256" key="2">
    <source>
        <dbReference type="ARBA" id="ARBA00022485"/>
    </source>
</evidence>
<dbReference type="InterPro" id="IPR017896">
    <property type="entry name" value="4Fe4S_Fe-S-bd"/>
</dbReference>
<organism evidence="10">
    <name type="scientific">Desulfitobacterium hafniense</name>
    <name type="common">Desulfitobacterium frappieri</name>
    <dbReference type="NCBI Taxonomy" id="49338"/>
    <lineage>
        <taxon>Bacteria</taxon>
        <taxon>Bacillati</taxon>
        <taxon>Bacillota</taxon>
        <taxon>Clostridia</taxon>
        <taxon>Eubacteriales</taxon>
        <taxon>Desulfitobacteriaceae</taxon>
        <taxon>Desulfitobacterium</taxon>
    </lineage>
</organism>
<dbReference type="SUPFAM" id="SSF54862">
    <property type="entry name" value="4Fe-4S ferredoxins"/>
    <property type="match status" value="1"/>
</dbReference>
<dbReference type="InterPro" id="IPR050572">
    <property type="entry name" value="Fe-S_Ferredoxin"/>
</dbReference>
<feature type="domain" description="4Fe-4S ferredoxin-type" evidence="9">
    <location>
        <begin position="96"/>
        <end position="125"/>
    </location>
</feature>
<dbReference type="CDD" id="cd16373">
    <property type="entry name" value="DMSOR_beta_like"/>
    <property type="match status" value="1"/>
</dbReference>
<dbReference type="PROSITE" id="PS51379">
    <property type="entry name" value="4FE4S_FER_2"/>
    <property type="match status" value="4"/>
</dbReference>
<dbReference type="PROSITE" id="PS00198">
    <property type="entry name" value="4FE4S_FER_1"/>
    <property type="match status" value="1"/>
</dbReference>
<feature type="domain" description="4Fe-4S ferredoxin-type" evidence="9">
    <location>
        <begin position="137"/>
        <end position="165"/>
    </location>
</feature>
<evidence type="ECO:0000259" key="9">
    <source>
        <dbReference type="PROSITE" id="PS51379"/>
    </source>
</evidence>
<evidence type="ECO:0000256" key="6">
    <source>
        <dbReference type="ARBA" id="ARBA00023004"/>
    </source>
</evidence>